<name>B6JZ95_SCHJY</name>
<dbReference type="RefSeq" id="XP_002173156.1">
    <property type="nucleotide sequence ID" value="XM_002173120.2"/>
</dbReference>
<evidence type="ECO:0000313" key="2">
    <source>
        <dbReference type="EMBL" id="EEB06863.1"/>
    </source>
</evidence>
<proteinExistence type="predicted"/>
<dbReference type="VEuPathDB" id="FungiDB:SJAG_05250"/>
<feature type="compositionally biased region" description="Polar residues" evidence="1">
    <location>
        <begin position="137"/>
        <end position="147"/>
    </location>
</feature>
<dbReference type="GeneID" id="7049915"/>
<gene>
    <name evidence="2" type="ORF">SJAG_05250</name>
</gene>
<feature type="compositionally biased region" description="Basic and acidic residues" evidence="1">
    <location>
        <begin position="149"/>
        <end position="162"/>
    </location>
</feature>
<dbReference type="EMBL" id="KE651168">
    <property type="protein sequence ID" value="EEB06863.1"/>
    <property type="molecule type" value="Genomic_DNA"/>
</dbReference>
<dbReference type="Proteomes" id="UP000001744">
    <property type="component" value="Unassembled WGS sequence"/>
</dbReference>
<protein>
    <submittedName>
        <fullName evidence="2">Uncharacterized protein</fullName>
    </submittedName>
</protein>
<dbReference type="HOGENOM" id="CLU_1636370_0_0_1"/>
<sequence>MVLASSAGDWDEIKQSKTKQASTKSSIYDVSAAQKRQLSSCNGSDGETVPSPPGGVVCTGSSLAVDPLIPLRTPAGSCQQPRGLNTGPPAEVGNNARQPRVRGSATAMGFTRAAPCNVQVMKPLALCHVLLESWRRSSQTNGKLSPDQTDERKRSNDHIVSL</sequence>
<dbReference type="JaponicusDB" id="SJAG_05250"/>
<feature type="region of interest" description="Disordered" evidence="1">
    <location>
        <begin position="71"/>
        <end position="97"/>
    </location>
</feature>
<organism evidence="2 3">
    <name type="scientific">Schizosaccharomyces japonicus (strain yFS275 / FY16936)</name>
    <name type="common">Fission yeast</name>
    <dbReference type="NCBI Taxonomy" id="402676"/>
    <lineage>
        <taxon>Eukaryota</taxon>
        <taxon>Fungi</taxon>
        <taxon>Dikarya</taxon>
        <taxon>Ascomycota</taxon>
        <taxon>Taphrinomycotina</taxon>
        <taxon>Schizosaccharomycetes</taxon>
        <taxon>Schizosaccharomycetales</taxon>
        <taxon>Schizosaccharomycetaceae</taxon>
        <taxon>Schizosaccharomyces</taxon>
    </lineage>
</organism>
<evidence type="ECO:0000313" key="3">
    <source>
        <dbReference type="Proteomes" id="UP000001744"/>
    </source>
</evidence>
<evidence type="ECO:0000256" key="1">
    <source>
        <dbReference type="SAM" id="MobiDB-lite"/>
    </source>
</evidence>
<feature type="region of interest" description="Disordered" evidence="1">
    <location>
        <begin position="1"/>
        <end position="29"/>
    </location>
</feature>
<feature type="region of interest" description="Disordered" evidence="1">
    <location>
        <begin position="137"/>
        <end position="162"/>
    </location>
</feature>
<keyword evidence="3" id="KW-1185">Reference proteome</keyword>
<accession>B6JZ95</accession>
<dbReference type="AlphaFoldDB" id="B6JZ95"/>
<reference evidence="2 3" key="1">
    <citation type="journal article" date="2011" name="Science">
        <title>Comparative functional genomics of the fission yeasts.</title>
        <authorList>
            <person name="Rhind N."/>
            <person name="Chen Z."/>
            <person name="Yassour M."/>
            <person name="Thompson D.A."/>
            <person name="Haas B.J."/>
            <person name="Habib N."/>
            <person name="Wapinski I."/>
            <person name="Roy S."/>
            <person name="Lin M.F."/>
            <person name="Heiman D.I."/>
            <person name="Young S.K."/>
            <person name="Furuya K."/>
            <person name="Guo Y."/>
            <person name="Pidoux A."/>
            <person name="Chen H.M."/>
            <person name="Robbertse B."/>
            <person name="Goldberg J.M."/>
            <person name="Aoki K."/>
            <person name="Bayne E.H."/>
            <person name="Berlin A.M."/>
            <person name="Desjardins C.A."/>
            <person name="Dobbs E."/>
            <person name="Dukaj L."/>
            <person name="Fan L."/>
            <person name="FitzGerald M.G."/>
            <person name="French C."/>
            <person name="Gujja S."/>
            <person name="Hansen K."/>
            <person name="Keifenheim D."/>
            <person name="Levin J.Z."/>
            <person name="Mosher R.A."/>
            <person name="Mueller C.A."/>
            <person name="Pfiffner J."/>
            <person name="Priest M."/>
            <person name="Russ C."/>
            <person name="Smialowska A."/>
            <person name="Swoboda P."/>
            <person name="Sykes S.M."/>
            <person name="Vaughn M."/>
            <person name="Vengrova S."/>
            <person name="Yoder R."/>
            <person name="Zeng Q."/>
            <person name="Allshire R."/>
            <person name="Baulcombe D."/>
            <person name="Birren B.W."/>
            <person name="Brown W."/>
            <person name="Ekwall K."/>
            <person name="Kellis M."/>
            <person name="Leatherwood J."/>
            <person name="Levin H."/>
            <person name="Margalit H."/>
            <person name="Martienssen R."/>
            <person name="Nieduszynski C.A."/>
            <person name="Spatafora J.W."/>
            <person name="Friedman N."/>
            <person name="Dalgaard J.Z."/>
            <person name="Baumann P."/>
            <person name="Niki H."/>
            <person name="Regev A."/>
            <person name="Nusbaum C."/>
        </authorList>
    </citation>
    <scope>NUCLEOTIDE SEQUENCE [LARGE SCALE GENOMIC DNA]</scope>
    <source>
        <strain evidence="3">yFS275 / FY16936</strain>
    </source>
</reference>